<dbReference type="PANTHER" id="PTHR43300:SF7">
    <property type="entry name" value="UDP-N-ACETYLBACILLOSAMINE N-ACETYLTRANSFERASE"/>
    <property type="match status" value="1"/>
</dbReference>
<dbReference type="RefSeq" id="WP_375558528.1">
    <property type="nucleotide sequence ID" value="NZ_JBBVGT010000003.1"/>
</dbReference>
<evidence type="ECO:0000259" key="2">
    <source>
        <dbReference type="Pfam" id="PF17836"/>
    </source>
</evidence>
<dbReference type="InterPro" id="IPR050179">
    <property type="entry name" value="Trans_hexapeptide_repeat"/>
</dbReference>
<organism evidence="3 4">
    <name type="scientific">Albibacterium profundi</name>
    <dbReference type="NCBI Taxonomy" id="3134906"/>
    <lineage>
        <taxon>Bacteria</taxon>
        <taxon>Pseudomonadati</taxon>
        <taxon>Bacteroidota</taxon>
        <taxon>Sphingobacteriia</taxon>
        <taxon>Sphingobacteriales</taxon>
        <taxon>Sphingobacteriaceae</taxon>
        <taxon>Albibacterium</taxon>
    </lineage>
</organism>
<comment type="similarity">
    <text evidence="1">Belongs to the transferase hexapeptide repeat family.</text>
</comment>
<dbReference type="PANTHER" id="PTHR43300">
    <property type="entry name" value="ACETYLTRANSFERASE"/>
    <property type="match status" value="1"/>
</dbReference>
<dbReference type="InterPro" id="IPR001451">
    <property type="entry name" value="Hexapep"/>
</dbReference>
<evidence type="ECO:0000313" key="3">
    <source>
        <dbReference type="EMBL" id="MFB5946999.1"/>
    </source>
</evidence>
<dbReference type="GO" id="GO:0016740">
    <property type="term" value="F:transferase activity"/>
    <property type="evidence" value="ECO:0007669"/>
    <property type="project" value="UniProtKB-KW"/>
</dbReference>
<dbReference type="Gene3D" id="3.40.50.20">
    <property type="match status" value="1"/>
</dbReference>
<dbReference type="SUPFAM" id="SSF51161">
    <property type="entry name" value="Trimeric LpxA-like enzymes"/>
    <property type="match status" value="1"/>
</dbReference>
<dbReference type="Pfam" id="PF17836">
    <property type="entry name" value="PglD_N"/>
    <property type="match status" value="1"/>
</dbReference>
<dbReference type="EMBL" id="JBBVGT010000003">
    <property type="protein sequence ID" value="MFB5946999.1"/>
    <property type="molecule type" value="Genomic_DNA"/>
</dbReference>
<dbReference type="Pfam" id="PF00132">
    <property type="entry name" value="Hexapep"/>
    <property type="match status" value="1"/>
</dbReference>
<dbReference type="InterPro" id="IPR011004">
    <property type="entry name" value="Trimer_LpxA-like_sf"/>
</dbReference>
<feature type="domain" description="PglD N-terminal" evidence="2">
    <location>
        <begin position="6"/>
        <end position="76"/>
    </location>
</feature>
<gene>
    <name evidence="3" type="ORF">WKR92_14290</name>
</gene>
<dbReference type="InterPro" id="IPR041561">
    <property type="entry name" value="PglD_N"/>
</dbReference>
<keyword evidence="4" id="KW-1185">Reference proteome</keyword>
<evidence type="ECO:0000313" key="4">
    <source>
        <dbReference type="Proteomes" id="UP001580928"/>
    </source>
</evidence>
<name>A0ABV5CHR7_9SPHI</name>
<sequence>MNGNYLIYGAGGHAKVLQDLLGKLDLEVEVFFDDSNQLDNIRGVKVSPYEAAFSPDSLIVLGIGNSRVRKLLSEKVKHGFSVLIHPTAVVASDAIIEEGTVVLAGAVIQSGAKIGKHVIVNSNVTIDHDAIVEDFVTTYPGVYIGAEAVVGEGAVINPNSVIMRFSEIPSYYEIGPSEIVDGKL</sequence>
<comment type="caution">
    <text evidence="3">The sequence shown here is derived from an EMBL/GenBank/DDBJ whole genome shotgun (WGS) entry which is preliminary data.</text>
</comment>
<proteinExistence type="inferred from homology"/>
<dbReference type="Proteomes" id="UP001580928">
    <property type="component" value="Unassembled WGS sequence"/>
</dbReference>
<keyword evidence="3" id="KW-0808">Transferase</keyword>
<dbReference type="Gene3D" id="2.160.10.10">
    <property type="entry name" value="Hexapeptide repeat proteins"/>
    <property type="match status" value="1"/>
</dbReference>
<accession>A0ABV5CHR7</accession>
<protein>
    <submittedName>
        <fullName evidence="3">Transferase</fullName>
    </submittedName>
</protein>
<reference evidence="3 4" key="1">
    <citation type="submission" date="2024-04" db="EMBL/GenBank/DDBJ databases">
        <title>Albibacterium profundi sp. nov., isolated from sediment of the Challenger Deep of Mariana Trench.</title>
        <authorList>
            <person name="Wang Y."/>
        </authorList>
    </citation>
    <scope>NUCLEOTIDE SEQUENCE [LARGE SCALE GENOMIC DNA]</scope>
    <source>
        <strain evidence="3 4">RHL897</strain>
    </source>
</reference>
<evidence type="ECO:0000256" key="1">
    <source>
        <dbReference type="ARBA" id="ARBA00007274"/>
    </source>
</evidence>